<evidence type="ECO:0000313" key="8">
    <source>
        <dbReference type="Proteomes" id="UP000607645"/>
    </source>
</evidence>
<dbReference type="InterPro" id="IPR017941">
    <property type="entry name" value="Rieske_2Fe-2S"/>
</dbReference>
<dbReference type="Pfam" id="PF00355">
    <property type="entry name" value="Rieske"/>
    <property type="match status" value="1"/>
</dbReference>
<comment type="caution">
    <text evidence="7">The sequence shown here is derived from an EMBL/GenBank/DDBJ whole genome shotgun (WGS) entry which is preliminary data.</text>
</comment>
<dbReference type="PRINTS" id="PR00162">
    <property type="entry name" value="RIESKE"/>
</dbReference>
<evidence type="ECO:0000313" key="7">
    <source>
        <dbReference type="EMBL" id="MBC5738583.1"/>
    </source>
</evidence>
<keyword evidence="4" id="KW-0411">Iron-sulfur</keyword>
<organism evidence="7 8">
    <name type="scientific">Lawsonibacter faecis</name>
    <dbReference type="NCBI Taxonomy" id="2763052"/>
    <lineage>
        <taxon>Bacteria</taxon>
        <taxon>Bacillati</taxon>
        <taxon>Bacillota</taxon>
        <taxon>Clostridia</taxon>
        <taxon>Eubacteriales</taxon>
        <taxon>Oscillospiraceae</taxon>
        <taxon>Lawsonibacter</taxon>
    </lineage>
</organism>
<evidence type="ECO:0000256" key="3">
    <source>
        <dbReference type="ARBA" id="ARBA00023004"/>
    </source>
</evidence>
<name>A0A8J6JEG9_9FIRM</name>
<dbReference type="SUPFAM" id="SSF50022">
    <property type="entry name" value="ISP domain"/>
    <property type="match status" value="1"/>
</dbReference>
<protein>
    <submittedName>
        <fullName evidence="7">FAD-dependent oxidoreductase</fullName>
    </submittedName>
</protein>
<dbReference type="InterPro" id="IPR036188">
    <property type="entry name" value="FAD/NAD-bd_sf"/>
</dbReference>
<dbReference type="EMBL" id="JACOPQ010000017">
    <property type="protein sequence ID" value="MBC5738583.1"/>
    <property type="molecule type" value="Genomic_DNA"/>
</dbReference>
<keyword evidence="3" id="KW-0408">Iron</keyword>
<dbReference type="Gene3D" id="3.50.50.60">
    <property type="entry name" value="FAD/NAD(P)-binding domain"/>
    <property type="match status" value="1"/>
</dbReference>
<dbReference type="AlphaFoldDB" id="A0A8J6JEG9"/>
<sequence length="482" mass="52926">MGSIWSDTTCLEPRPALSGDLEAEAVVIGGGMAGILTAYYLKERGIESVVLEAARIGSGQTQNTTAKITAQHGLVYDKLLRTAGEEKARQYAAANQRAVEEYRRLVREKGIDCDWTDCPAYLYSSKAAEPMRMEAEAARRLGLSAAFTAETELPFQVKGAVRLDGQARFHPLHFLKAIARDLTIYEKTRVETVEGGEVRTARGTVRAKHIVFACHFPFVNAPGYYFLRMHQERSYVLALEGAQKLSGMYLGTDADGLSFRRSGELLLLGGGNHRTGENTAGGKYELLRQSAQRFWPESRESAHWSAQDCMPLDGIPYIGRFSGSTPDWYVATGFGKWGMTSSMAAALRISELVTGGEAADSAVFSPKRFDLPASAKNLLEDGRQAVRGLARSLLTPPRAELEALAPGRGGVVEWDGEKAGVYRDEAGELFVVSVRCPHLGCQLEWNPDEKTWDCPCHGSRFDYRGQLLDGPAQEHLPARREA</sequence>
<proteinExistence type="predicted"/>
<keyword evidence="8" id="KW-1185">Reference proteome</keyword>
<dbReference type="GO" id="GO:0051537">
    <property type="term" value="F:2 iron, 2 sulfur cluster binding"/>
    <property type="evidence" value="ECO:0007669"/>
    <property type="project" value="UniProtKB-KW"/>
</dbReference>
<dbReference type="PANTHER" id="PTHR13847">
    <property type="entry name" value="SARCOSINE DEHYDROGENASE-RELATED"/>
    <property type="match status" value="1"/>
</dbReference>
<dbReference type="Gene3D" id="3.30.9.10">
    <property type="entry name" value="D-Amino Acid Oxidase, subunit A, domain 2"/>
    <property type="match status" value="1"/>
</dbReference>
<dbReference type="InterPro" id="IPR006076">
    <property type="entry name" value="FAD-dep_OxRdtase"/>
</dbReference>
<dbReference type="Gene3D" id="2.102.10.10">
    <property type="entry name" value="Rieske [2Fe-2S] iron-sulphur domain"/>
    <property type="match status" value="1"/>
</dbReference>
<dbReference type="Pfam" id="PF01266">
    <property type="entry name" value="DAO"/>
    <property type="match status" value="1"/>
</dbReference>
<evidence type="ECO:0000259" key="6">
    <source>
        <dbReference type="PROSITE" id="PS51296"/>
    </source>
</evidence>
<dbReference type="RefSeq" id="WP_186920282.1">
    <property type="nucleotide sequence ID" value="NZ_JACOPQ010000017.1"/>
</dbReference>
<dbReference type="Proteomes" id="UP000607645">
    <property type="component" value="Unassembled WGS sequence"/>
</dbReference>
<dbReference type="PANTHER" id="PTHR13847:SF274">
    <property type="entry name" value="RIESKE 2FE-2S IRON-SULFUR PROTEIN YHFW-RELATED"/>
    <property type="match status" value="1"/>
</dbReference>
<keyword evidence="1" id="KW-0001">2Fe-2S</keyword>
<dbReference type="InterPro" id="IPR005805">
    <property type="entry name" value="Rieske_Fe-S_prot_C"/>
</dbReference>
<evidence type="ECO:0000256" key="2">
    <source>
        <dbReference type="ARBA" id="ARBA00022723"/>
    </source>
</evidence>
<accession>A0A8J6JEG9</accession>
<feature type="domain" description="Rieske" evidence="6">
    <location>
        <begin position="396"/>
        <end position="482"/>
    </location>
</feature>
<dbReference type="GO" id="GO:0016705">
    <property type="term" value="F:oxidoreductase activity, acting on paired donors, with incorporation or reduction of molecular oxygen"/>
    <property type="evidence" value="ECO:0007669"/>
    <property type="project" value="UniProtKB-ARBA"/>
</dbReference>
<dbReference type="PROSITE" id="PS51296">
    <property type="entry name" value="RIESKE"/>
    <property type="match status" value="1"/>
</dbReference>
<evidence type="ECO:0000256" key="5">
    <source>
        <dbReference type="ARBA" id="ARBA00023157"/>
    </source>
</evidence>
<keyword evidence="2" id="KW-0479">Metal-binding</keyword>
<evidence type="ECO:0000256" key="4">
    <source>
        <dbReference type="ARBA" id="ARBA00023014"/>
    </source>
</evidence>
<dbReference type="GO" id="GO:0016020">
    <property type="term" value="C:membrane"/>
    <property type="evidence" value="ECO:0007669"/>
    <property type="project" value="InterPro"/>
</dbReference>
<evidence type="ECO:0000256" key="1">
    <source>
        <dbReference type="ARBA" id="ARBA00022714"/>
    </source>
</evidence>
<gene>
    <name evidence="7" type="ORF">H8S62_16335</name>
</gene>
<dbReference type="GO" id="GO:0005737">
    <property type="term" value="C:cytoplasm"/>
    <property type="evidence" value="ECO:0007669"/>
    <property type="project" value="TreeGrafter"/>
</dbReference>
<reference evidence="7" key="1">
    <citation type="submission" date="2020-08" db="EMBL/GenBank/DDBJ databases">
        <title>Genome public.</title>
        <authorList>
            <person name="Liu C."/>
            <person name="Sun Q."/>
        </authorList>
    </citation>
    <scope>NUCLEOTIDE SEQUENCE</scope>
    <source>
        <strain evidence="7">NSJ-52</strain>
    </source>
</reference>
<dbReference type="SUPFAM" id="SSF51905">
    <property type="entry name" value="FAD/NAD(P)-binding domain"/>
    <property type="match status" value="1"/>
</dbReference>
<dbReference type="GO" id="GO:0004497">
    <property type="term" value="F:monooxygenase activity"/>
    <property type="evidence" value="ECO:0007669"/>
    <property type="project" value="UniProtKB-ARBA"/>
</dbReference>
<dbReference type="GO" id="GO:0046872">
    <property type="term" value="F:metal ion binding"/>
    <property type="evidence" value="ECO:0007669"/>
    <property type="project" value="UniProtKB-KW"/>
</dbReference>
<dbReference type="InterPro" id="IPR036922">
    <property type="entry name" value="Rieske_2Fe-2S_sf"/>
</dbReference>
<keyword evidence="5" id="KW-1015">Disulfide bond</keyword>